<dbReference type="InterPro" id="IPR012902">
    <property type="entry name" value="N_methyl_site"/>
</dbReference>
<dbReference type="EMBL" id="SDPM01000004">
    <property type="protein sequence ID" value="RXZ86752.1"/>
    <property type="molecule type" value="Genomic_DNA"/>
</dbReference>
<sequence>MDLLKQRGRGFTIVELLIVVVVIAILAAITIVSYQGITARANDSAVQSDLSAVANKLQAYYVENGAYPQDTTQLAAAKLGASRGSYGRHATANLGDYNLLYCRPQSDPTRFALIASSASGNLFRWLDGSVTSMSRSN</sequence>
<dbReference type="GO" id="GO:0016020">
    <property type="term" value="C:membrane"/>
    <property type="evidence" value="ECO:0007669"/>
    <property type="project" value="UniProtKB-SubCell"/>
</dbReference>
<keyword evidence="2" id="KW-0488">Methylation</keyword>
<dbReference type="GO" id="GO:0015627">
    <property type="term" value="C:type II protein secretion system complex"/>
    <property type="evidence" value="ECO:0007669"/>
    <property type="project" value="InterPro"/>
</dbReference>
<protein>
    <submittedName>
        <fullName evidence="8">Prepilin-type N-terminal cleavage/methylation domain-containing protein</fullName>
    </submittedName>
</protein>
<evidence type="ECO:0000256" key="4">
    <source>
        <dbReference type="ARBA" id="ARBA00022989"/>
    </source>
</evidence>
<comment type="subcellular location">
    <subcellularLocation>
        <location evidence="1">Membrane</location>
        <topology evidence="1">Single-pass membrane protein</topology>
    </subcellularLocation>
</comment>
<dbReference type="PRINTS" id="PR00813">
    <property type="entry name" value="BCTERIALGSPG"/>
</dbReference>
<keyword evidence="9" id="KW-1185">Reference proteome</keyword>
<keyword evidence="3 6" id="KW-0812">Transmembrane</keyword>
<dbReference type="InterPro" id="IPR045584">
    <property type="entry name" value="Pilin-like"/>
</dbReference>
<reference evidence="8 9" key="1">
    <citation type="submission" date="2019-01" db="EMBL/GenBank/DDBJ databases">
        <title>Agromyces.</title>
        <authorList>
            <person name="Li J."/>
        </authorList>
    </citation>
    <scope>NUCLEOTIDE SEQUENCE [LARGE SCALE GENOMIC DNA]</scope>
    <source>
        <strain evidence="8 9">DSM 23870</strain>
    </source>
</reference>
<dbReference type="AlphaFoldDB" id="A0A4Q2M9Y8"/>
<evidence type="ECO:0000313" key="9">
    <source>
        <dbReference type="Proteomes" id="UP000292686"/>
    </source>
</evidence>
<feature type="transmembrane region" description="Helical" evidence="6">
    <location>
        <begin position="12"/>
        <end position="34"/>
    </location>
</feature>
<dbReference type="Proteomes" id="UP000292686">
    <property type="component" value="Unassembled WGS sequence"/>
</dbReference>
<dbReference type="Gene3D" id="3.30.700.10">
    <property type="entry name" value="Glycoprotein, Type 4 Pilin"/>
    <property type="match status" value="1"/>
</dbReference>
<reference evidence="7 10" key="2">
    <citation type="submission" date="2020-07" db="EMBL/GenBank/DDBJ databases">
        <title>Sequencing the genomes of 1000 actinobacteria strains.</title>
        <authorList>
            <person name="Klenk H.-P."/>
        </authorList>
    </citation>
    <scope>NUCLEOTIDE SEQUENCE [LARGE SCALE GENOMIC DNA]</scope>
    <source>
        <strain evidence="7 10">DSM 23870</strain>
    </source>
</reference>
<dbReference type="SUPFAM" id="SSF54523">
    <property type="entry name" value="Pili subunits"/>
    <property type="match status" value="1"/>
</dbReference>
<name>A0A4Q2M9Y8_9MICO</name>
<evidence type="ECO:0000256" key="1">
    <source>
        <dbReference type="ARBA" id="ARBA00004167"/>
    </source>
</evidence>
<dbReference type="GO" id="GO:0015628">
    <property type="term" value="P:protein secretion by the type II secretion system"/>
    <property type="evidence" value="ECO:0007669"/>
    <property type="project" value="InterPro"/>
</dbReference>
<dbReference type="PANTHER" id="PTHR30093:SF44">
    <property type="entry name" value="TYPE II SECRETION SYSTEM CORE PROTEIN G"/>
    <property type="match status" value="1"/>
</dbReference>
<gene>
    <name evidence="7" type="ORF">BJ972_000903</name>
    <name evidence="8" type="ORF">ESP50_09965</name>
</gene>
<dbReference type="NCBIfam" id="TIGR02532">
    <property type="entry name" value="IV_pilin_GFxxxE"/>
    <property type="match status" value="1"/>
</dbReference>
<evidence type="ECO:0000256" key="6">
    <source>
        <dbReference type="SAM" id="Phobius"/>
    </source>
</evidence>
<accession>A0A4Q2M9Y8</accession>
<keyword evidence="4 6" id="KW-1133">Transmembrane helix</keyword>
<comment type="caution">
    <text evidence="8">The sequence shown here is derived from an EMBL/GenBank/DDBJ whole genome shotgun (WGS) entry which is preliminary data.</text>
</comment>
<evidence type="ECO:0000256" key="5">
    <source>
        <dbReference type="ARBA" id="ARBA00023136"/>
    </source>
</evidence>
<dbReference type="EMBL" id="JACCBI010000001">
    <property type="protein sequence ID" value="NYD66384.1"/>
    <property type="molecule type" value="Genomic_DNA"/>
</dbReference>
<keyword evidence="5 6" id="KW-0472">Membrane</keyword>
<dbReference type="Proteomes" id="UP000581087">
    <property type="component" value="Unassembled WGS sequence"/>
</dbReference>
<dbReference type="RefSeq" id="WP_129174745.1">
    <property type="nucleotide sequence ID" value="NZ_JACCBI010000001.1"/>
</dbReference>
<evidence type="ECO:0000313" key="8">
    <source>
        <dbReference type="EMBL" id="RXZ86752.1"/>
    </source>
</evidence>
<dbReference type="Pfam" id="PF07963">
    <property type="entry name" value="N_methyl"/>
    <property type="match status" value="1"/>
</dbReference>
<evidence type="ECO:0000313" key="10">
    <source>
        <dbReference type="Proteomes" id="UP000581087"/>
    </source>
</evidence>
<proteinExistence type="predicted"/>
<evidence type="ECO:0000256" key="3">
    <source>
        <dbReference type="ARBA" id="ARBA00022692"/>
    </source>
</evidence>
<dbReference type="PANTHER" id="PTHR30093">
    <property type="entry name" value="GENERAL SECRETION PATHWAY PROTEIN G"/>
    <property type="match status" value="1"/>
</dbReference>
<evidence type="ECO:0000313" key="7">
    <source>
        <dbReference type="EMBL" id="NYD66384.1"/>
    </source>
</evidence>
<evidence type="ECO:0000256" key="2">
    <source>
        <dbReference type="ARBA" id="ARBA00022481"/>
    </source>
</evidence>
<dbReference type="InterPro" id="IPR000983">
    <property type="entry name" value="Bac_GSPG_pilin"/>
</dbReference>
<organism evidence="8 9">
    <name type="scientific">Agromyces atrinae</name>
    <dbReference type="NCBI Taxonomy" id="592376"/>
    <lineage>
        <taxon>Bacteria</taxon>
        <taxon>Bacillati</taxon>
        <taxon>Actinomycetota</taxon>
        <taxon>Actinomycetes</taxon>
        <taxon>Micrococcales</taxon>
        <taxon>Microbacteriaceae</taxon>
        <taxon>Agromyces</taxon>
    </lineage>
</organism>